<gene>
    <name evidence="4" type="ORF">NEZAVI_LOCUS15964</name>
</gene>
<evidence type="ECO:0000313" key="4">
    <source>
        <dbReference type="EMBL" id="CAH1408439.1"/>
    </source>
</evidence>
<dbReference type="InterPro" id="IPR012337">
    <property type="entry name" value="RNaseH-like_sf"/>
</dbReference>
<evidence type="ECO:0000256" key="1">
    <source>
        <dbReference type="ARBA" id="ARBA00023157"/>
    </source>
</evidence>
<evidence type="ECO:0008006" key="6">
    <source>
        <dbReference type="Google" id="ProtNLM"/>
    </source>
</evidence>
<dbReference type="SMART" id="SM00020">
    <property type="entry name" value="Tryp_SPc"/>
    <property type="match status" value="1"/>
</dbReference>
<evidence type="ECO:0000259" key="2">
    <source>
        <dbReference type="PROSITE" id="PS50240"/>
    </source>
</evidence>
<dbReference type="Pfam" id="PF00089">
    <property type="entry name" value="Trypsin"/>
    <property type="match status" value="1"/>
</dbReference>
<dbReference type="Gene3D" id="3.30.420.10">
    <property type="entry name" value="Ribonuclease H-like superfamily/Ribonuclease H"/>
    <property type="match status" value="1"/>
</dbReference>
<dbReference type="FunFam" id="2.40.10.10:FF:000068">
    <property type="entry name" value="transmembrane protease serine 2"/>
    <property type="match status" value="1"/>
</dbReference>
<keyword evidence="5" id="KW-1185">Reference proteome</keyword>
<organism evidence="4 5">
    <name type="scientific">Nezara viridula</name>
    <name type="common">Southern green stink bug</name>
    <name type="synonym">Cimex viridulus</name>
    <dbReference type="NCBI Taxonomy" id="85310"/>
    <lineage>
        <taxon>Eukaryota</taxon>
        <taxon>Metazoa</taxon>
        <taxon>Ecdysozoa</taxon>
        <taxon>Arthropoda</taxon>
        <taxon>Hexapoda</taxon>
        <taxon>Insecta</taxon>
        <taxon>Pterygota</taxon>
        <taxon>Neoptera</taxon>
        <taxon>Paraneoptera</taxon>
        <taxon>Hemiptera</taxon>
        <taxon>Heteroptera</taxon>
        <taxon>Panheteroptera</taxon>
        <taxon>Pentatomomorpha</taxon>
        <taxon>Pentatomoidea</taxon>
        <taxon>Pentatomidae</taxon>
        <taxon>Pentatominae</taxon>
        <taxon>Nezara</taxon>
    </lineage>
</organism>
<dbReference type="GO" id="GO:0006508">
    <property type="term" value="P:proteolysis"/>
    <property type="evidence" value="ECO:0007669"/>
    <property type="project" value="InterPro"/>
</dbReference>
<dbReference type="PROSITE" id="PS50994">
    <property type="entry name" value="INTEGRASE"/>
    <property type="match status" value="1"/>
</dbReference>
<dbReference type="GO" id="GO:0003676">
    <property type="term" value="F:nucleic acid binding"/>
    <property type="evidence" value="ECO:0007669"/>
    <property type="project" value="InterPro"/>
</dbReference>
<dbReference type="SUPFAM" id="SSF53098">
    <property type="entry name" value="Ribonuclease H-like"/>
    <property type="match status" value="1"/>
</dbReference>
<comment type="caution">
    <text evidence="4">The sequence shown here is derived from an EMBL/GenBank/DDBJ whole genome shotgun (WGS) entry which is preliminary data.</text>
</comment>
<dbReference type="GO" id="GO:0015074">
    <property type="term" value="P:DNA integration"/>
    <property type="evidence" value="ECO:0007669"/>
    <property type="project" value="InterPro"/>
</dbReference>
<dbReference type="Proteomes" id="UP001152798">
    <property type="component" value="Unassembled WGS sequence"/>
</dbReference>
<feature type="domain" description="Peptidase S1" evidence="2">
    <location>
        <begin position="165"/>
        <end position="287"/>
    </location>
</feature>
<feature type="domain" description="Integrase catalytic" evidence="3">
    <location>
        <begin position="1"/>
        <end position="43"/>
    </location>
</feature>
<protein>
    <recommendedName>
        <fullName evidence="6">Peptidase S1 domain-containing protein</fullName>
    </recommendedName>
</protein>
<dbReference type="InterPro" id="IPR001584">
    <property type="entry name" value="Integrase_cat-core"/>
</dbReference>
<dbReference type="PROSITE" id="PS00134">
    <property type="entry name" value="TRYPSIN_HIS"/>
    <property type="match status" value="1"/>
</dbReference>
<dbReference type="EMBL" id="CAKMRH010000019">
    <property type="protein sequence ID" value="CAH1408439.1"/>
    <property type="molecule type" value="Genomic_DNA"/>
</dbReference>
<accession>A0A9P0HUI5</accession>
<dbReference type="PROSITE" id="PS50240">
    <property type="entry name" value="TRYPSIN_DOM"/>
    <property type="match status" value="1"/>
</dbReference>
<dbReference type="OrthoDB" id="6380398at2759"/>
<dbReference type="Gene3D" id="2.40.10.10">
    <property type="entry name" value="Trypsin-like serine proteases"/>
    <property type="match status" value="1"/>
</dbReference>
<dbReference type="InterPro" id="IPR001254">
    <property type="entry name" value="Trypsin_dom"/>
</dbReference>
<proteinExistence type="predicted"/>
<dbReference type="PANTHER" id="PTHR24252:SF7">
    <property type="entry name" value="HYALIN"/>
    <property type="match status" value="1"/>
</dbReference>
<dbReference type="InterPro" id="IPR009003">
    <property type="entry name" value="Peptidase_S1_PA"/>
</dbReference>
<dbReference type="InterPro" id="IPR036397">
    <property type="entry name" value="RNaseH_sf"/>
</dbReference>
<evidence type="ECO:0000259" key="3">
    <source>
        <dbReference type="PROSITE" id="PS50994"/>
    </source>
</evidence>
<dbReference type="SUPFAM" id="SSF50494">
    <property type="entry name" value="Trypsin-like serine proteases"/>
    <property type="match status" value="1"/>
</dbReference>
<dbReference type="InterPro" id="IPR043504">
    <property type="entry name" value="Peptidase_S1_PA_chymotrypsin"/>
</dbReference>
<dbReference type="InterPro" id="IPR018114">
    <property type="entry name" value="TRYPSIN_HIS"/>
</dbReference>
<name>A0A9P0HUI5_NEZVI</name>
<dbReference type="GO" id="GO:0004252">
    <property type="term" value="F:serine-type endopeptidase activity"/>
    <property type="evidence" value="ECO:0007669"/>
    <property type="project" value="InterPro"/>
</dbReference>
<dbReference type="AlphaFoldDB" id="A0A9P0HUI5"/>
<evidence type="ECO:0000313" key="5">
    <source>
        <dbReference type="Proteomes" id="UP001152798"/>
    </source>
</evidence>
<reference evidence="4" key="1">
    <citation type="submission" date="2022-01" db="EMBL/GenBank/DDBJ databases">
        <authorList>
            <person name="King R."/>
        </authorList>
    </citation>
    <scope>NUCLEOTIDE SEQUENCE</scope>
</reference>
<keyword evidence="1" id="KW-1015">Disulfide bond</keyword>
<dbReference type="PANTHER" id="PTHR24252">
    <property type="entry name" value="ACROSIN-RELATED"/>
    <property type="match status" value="1"/>
</dbReference>
<sequence length="349" mass="40246">MGQQFTSNDFLQFYHSNNINLYHSHPYWPQANGAVERQNKTIQIGKVDQGGPRSTVRRTVLWSSVKKEFSKSDLVLRKHDIKTNKLSPTHYHIPYKVVEKSGNVMTVESQDSSCFKYFIPAKKMAVSETELPTGHEMDSVLPEQTTPKHQIEDFSTPRKISEKRIVNGKPTGKNEYPWMVHLSNGCGGSIITEYHVLTAAHCTDGTLPEFILVFLGKYYKKVWRGKRIQSRKVVEIAQHEGYSSRGYDFDLSILLLEYKINFNHYVGPVCMPHARFDLQGKFIKITGDNQAEFRRGESTLNQIPKQMLEKLWKVAEDEPALIVDFKAAYDSECRNCLWKIKIELAVIRW</sequence>